<dbReference type="AlphaFoldDB" id="A0A1Y1RZ03"/>
<evidence type="ECO:0000256" key="1">
    <source>
        <dbReference type="SAM" id="SignalP"/>
    </source>
</evidence>
<dbReference type="Proteomes" id="UP000192343">
    <property type="component" value="Unassembled WGS sequence"/>
</dbReference>
<dbReference type="EMBL" id="MWQY01000007">
    <property type="protein sequence ID" value="ORC35851.1"/>
    <property type="molecule type" value="Genomic_DNA"/>
</dbReference>
<evidence type="ECO:0008006" key="4">
    <source>
        <dbReference type="Google" id="ProtNLM"/>
    </source>
</evidence>
<proteinExistence type="predicted"/>
<keyword evidence="3" id="KW-1185">Reference proteome</keyword>
<dbReference type="STRING" id="1963862.B4O97_07210"/>
<evidence type="ECO:0000313" key="2">
    <source>
        <dbReference type="EMBL" id="ORC35851.1"/>
    </source>
</evidence>
<protein>
    <recommendedName>
        <fullName evidence="4">Outer membrane protein beta-barrel domain-containing protein</fullName>
    </recommendedName>
</protein>
<comment type="caution">
    <text evidence="2">The sequence shown here is derived from an EMBL/GenBank/DDBJ whole genome shotgun (WGS) entry which is preliminary data.</text>
</comment>
<dbReference type="RefSeq" id="WP_083049595.1">
    <property type="nucleotide sequence ID" value="NZ_MWQY01000007.1"/>
</dbReference>
<evidence type="ECO:0000313" key="3">
    <source>
        <dbReference type="Proteomes" id="UP000192343"/>
    </source>
</evidence>
<keyword evidence="1" id="KW-0732">Signal</keyword>
<organism evidence="2 3">
    <name type="scientific">Marispirochaeta aestuarii</name>
    <dbReference type="NCBI Taxonomy" id="1963862"/>
    <lineage>
        <taxon>Bacteria</taxon>
        <taxon>Pseudomonadati</taxon>
        <taxon>Spirochaetota</taxon>
        <taxon>Spirochaetia</taxon>
        <taxon>Spirochaetales</taxon>
        <taxon>Spirochaetaceae</taxon>
        <taxon>Marispirochaeta</taxon>
    </lineage>
</organism>
<accession>A0A1Y1RZ03</accession>
<dbReference type="OrthoDB" id="9823438at2"/>
<feature type="signal peptide" evidence="1">
    <location>
        <begin position="1"/>
        <end position="22"/>
    </location>
</feature>
<gene>
    <name evidence="2" type="ORF">B4O97_07210</name>
</gene>
<reference evidence="2 3" key="1">
    <citation type="submission" date="2017-03" db="EMBL/GenBank/DDBJ databases">
        <title>Draft Genome sequence of Marispirochaeta sp. strain JC444.</title>
        <authorList>
            <person name="Shivani Y."/>
            <person name="Subhash Y."/>
            <person name="Sasikala C."/>
            <person name="Ramana C."/>
        </authorList>
    </citation>
    <scope>NUCLEOTIDE SEQUENCE [LARGE SCALE GENOMIC DNA]</scope>
    <source>
        <strain evidence="2 3">JC444</strain>
    </source>
</reference>
<name>A0A1Y1RZ03_9SPIO</name>
<sequence>MIKRLLLLLCLFPLFLWSQDNSAVKRSIAVITEEEHPQLMLLAENLEAELLNLDTLKIAANPEASDAIIYSGRLEFGSRSSLWVRGVDRYTDQEVFTDAYIFQDFDLEELLTDFLPRVLSAVKKGFPPLAAEAARAAAAGGKADIIFSRPKAEGGPVPVTLKLKLPPETILVLDKGIRKSEQNGFIELRALPGSILPYRAEAPGYVPAEGELLFGEKDETRSLDLVPYAEWAVELKARLWEFGAAAGVIRFLLDEEIYLYASLEQNILSLKNMFTLWTDPSRGFLQPVAGIGGYGLGPEYPVRPYMGFGVLTRLVFGDEGMYLSKTLTAGIDISMGLDMAFFRRDDLRLVLDYTPRFFYSSFYDHPFEDYHAGKGQPVHLEGHWHLQWSGPVNLGIRWKL</sequence>
<feature type="chain" id="PRO_5013186245" description="Outer membrane protein beta-barrel domain-containing protein" evidence="1">
    <location>
        <begin position="23"/>
        <end position="400"/>
    </location>
</feature>